<keyword evidence="9" id="KW-0456">Lyase</keyword>
<dbReference type="GO" id="GO:0003904">
    <property type="term" value="F:deoxyribodipyrimidine photo-lyase activity"/>
    <property type="evidence" value="ECO:0007669"/>
    <property type="project" value="UniProtKB-EC"/>
</dbReference>
<feature type="domain" description="Photolyase/cryptochrome alpha/beta" evidence="8">
    <location>
        <begin position="1"/>
        <end position="129"/>
    </location>
</feature>
<sequence length="515" mass="58649">MHVVWFKKDLRVWDHAPLVAASAAGAVLPIYVVEPALWAQPDMSYRHYAFLGETLASLDESLTKLGQPLVIYAGDMPSVLAGIHQKYGITALYSHEETGNGWTYARDLAVQEWCKDHHCPWHEFAQYGVHRPLRSRRGWAGKWDKMMQADVVPAPDHLSSVGIKGVPLPSASALGLVDDECNERQKGGRNEAIALLKSFLASRGQKYRYEMSSPVTAADSCSRLSAHLAFGAVSLREVFQASRRRQMAIRDSGTGNKRAWQNALKSFESRLHWHCHFMQKLEDEPAIEFRPFHSAYESLDKTHADAASRLTAWVEGRTGYPLVDAVMRSLTATGWLTFRMRAMTMSFASYHLWLDWRSPARHLARSFIDYEPGIHYSQCQMQSGITGINTIRIYNPIKQSQDQDPQGIFIRRWVPELRHISDNLIHTPWIRPDQAPDYPAPIVDEKIARKSASQQMHDIRKSSMHRREAARIVTKHASRKEGVPLSRRIQSGTDDMHIKRRQKQLDQDSQLELGL</sequence>
<dbReference type="KEGG" id="apb:SAR116_0796"/>
<evidence type="ECO:0000259" key="8">
    <source>
        <dbReference type="PROSITE" id="PS51645"/>
    </source>
</evidence>
<dbReference type="OrthoDB" id="9772484at2"/>
<proteinExistence type="inferred from homology"/>
<evidence type="ECO:0000256" key="5">
    <source>
        <dbReference type="PIRSR" id="PIRSR602081-1"/>
    </source>
</evidence>
<evidence type="ECO:0000256" key="2">
    <source>
        <dbReference type="ARBA" id="ARBA00022630"/>
    </source>
</evidence>
<dbReference type="eggNOG" id="COG0415">
    <property type="taxonomic scope" value="Bacteria"/>
</dbReference>
<dbReference type="EMBL" id="CP001751">
    <property type="protein sequence ID" value="ADE39039.1"/>
    <property type="molecule type" value="Genomic_DNA"/>
</dbReference>
<dbReference type="GO" id="GO:0009416">
    <property type="term" value="P:response to light stimulus"/>
    <property type="evidence" value="ECO:0007669"/>
    <property type="project" value="TreeGrafter"/>
</dbReference>
<feature type="region of interest" description="Disordered" evidence="7">
    <location>
        <begin position="477"/>
        <end position="515"/>
    </location>
</feature>
<name>D5BRZ2_PUNMI</name>
<keyword evidence="4 6" id="KW-0157">Chromophore</keyword>
<dbReference type="InterPro" id="IPR006050">
    <property type="entry name" value="DNA_photolyase_N"/>
</dbReference>
<dbReference type="EC" id="4.1.99.3" evidence="9"/>
<evidence type="ECO:0000256" key="6">
    <source>
        <dbReference type="RuleBase" id="RU004182"/>
    </source>
</evidence>
<feature type="binding site" evidence="5">
    <location>
        <position position="209"/>
    </location>
    <ligand>
        <name>FAD</name>
        <dbReference type="ChEBI" id="CHEBI:57692"/>
    </ligand>
</feature>
<evidence type="ECO:0000256" key="1">
    <source>
        <dbReference type="ARBA" id="ARBA00001932"/>
    </source>
</evidence>
<dbReference type="Pfam" id="PF03441">
    <property type="entry name" value="FAD_binding_7"/>
    <property type="match status" value="1"/>
</dbReference>
<dbReference type="Gene3D" id="1.25.40.80">
    <property type="match status" value="1"/>
</dbReference>
<comment type="similarity">
    <text evidence="6">Belongs to the DNA photolyase family.</text>
</comment>
<protein>
    <submittedName>
        <fullName evidence="9">Deoxyribodipyrimidine photolyase</fullName>
        <ecNumber evidence="9">4.1.99.3</ecNumber>
    </submittedName>
</protein>
<dbReference type="InterPro" id="IPR036134">
    <property type="entry name" value="Crypto/Photolyase_FAD-like_sf"/>
</dbReference>
<dbReference type="PROSITE" id="PS51645">
    <property type="entry name" value="PHR_CRY_ALPHA_BETA"/>
    <property type="match status" value="1"/>
</dbReference>
<dbReference type="STRING" id="488538.SAR116_0796"/>
<dbReference type="HOGENOM" id="CLU_010348_7_1_5"/>
<keyword evidence="10" id="KW-1185">Reference proteome</keyword>
<evidence type="ECO:0000313" key="10">
    <source>
        <dbReference type="Proteomes" id="UP000007460"/>
    </source>
</evidence>
<feature type="binding site" evidence="5">
    <location>
        <position position="267"/>
    </location>
    <ligand>
        <name>FAD</name>
        <dbReference type="ChEBI" id="CHEBI:57692"/>
    </ligand>
</feature>
<dbReference type="GO" id="GO:0006139">
    <property type="term" value="P:nucleobase-containing compound metabolic process"/>
    <property type="evidence" value="ECO:0007669"/>
    <property type="project" value="UniProtKB-ARBA"/>
</dbReference>
<dbReference type="Pfam" id="PF00875">
    <property type="entry name" value="DNA_photolyase"/>
    <property type="match status" value="1"/>
</dbReference>
<dbReference type="Proteomes" id="UP000007460">
    <property type="component" value="Chromosome"/>
</dbReference>
<dbReference type="GO" id="GO:0071949">
    <property type="term" value="F:FAD binding"/>
    <property type="evidence" value="ECO:0007669"/>
    <property type="project" value="TreeGrafter"/>
</dbReference>
<keyword evidence="2 5" id="KW-0285">Flavoprotein</keyword>
<dbReference type="PANTHER" id="PTHR11455">
    <property type="entry name" value="CRYPTOCHROME"/>
    <property type="match status" value="1"/>
</dbReference>
<dbReference type="SUPFAM" id="SSF48173">
    <property type="entry name" value="Cryptochrome/photolyase FAD-binding domain"/>
    <property type="match status" value="1"/>
</dbReference>
<accession>D5BRZ2</accession>
<dbReference type="RefSeq" id="WP_013045668.1">
    <property type="nucleotide sequence ID" value="NC_014010.1"/>
</dbReference>
<evidence type="ECO:0000256" key="3">
    <source>
        <dbReference type="ARBA" id="ARBA00022827"/>
    </source>
</evidence>
<dbReference type="PANTHER" id="PTHR11455:SF9">
    <property type="entry name" value="CRYPTOCHROME CIRCADIAN CLOCK 5 ISOFORM X1"/>
    <property type="match status" value="1"/>
</dbReference>
<dbReference type="PROSITE" id="PS00394">
    <property type="entry name" value="DNA_PHOTOLYASES_1_1"/>
    <property type="match status" value="1"/>
</dbReference>
<dbReference type="InterPro" id="IPR036155">
    <property type="entry name" value="Crypto/Photolyase_N_sf"/>
</dbReference>
<dbReference type="InterPro" id="IPR014729">
    <property type="entry name" value="Rossmann-like_a/b/a_fold"/>
</dbReference>
<evidence type="ECO:0000256" key="7">
    <source>
        <dbReference type="SAM" id="MobiDB-lite"/>
    </source>
</evidence>
<comment type="cofactor">
    <cofactor evidence="5">
        <name>FAD</name>
        <dbReference type="ChEBI" id="CHEBI:57692"/>
    </cofactor>
    <text evidence="5">Binds 1 FAD per subunit.</text>
</comment>
<dbReference type="Gene3D" id="1.10.579.10">
    <property type="entry name" value="DNA Cyclobutane Dipyrimidine Photolyase, subunit A, domain 3"/>
    <property type="match status" value="1"/>
</dbReference>
<keyword evidence="3 5" id="KW-0274">FAD</keyword>
<dbReference type="PRINTS" id="PR00147">
    <property type="entry name" value="DNAPHOTLYASE"/>
</dbReference>
<dbReference type="InterPro" id="IPR002081">
    <property type="entry name" value="Cryptochrome/DNA_photolyase_1"/>
</dbReference>
<comment type="cofactor">
    <cofactor evidence="1">
        <name>(6R)-5,10-methylene-5,6,7,8-tetrahydrofolate</name>
        <dbReference type="ChEBI" id="CHEBI:15636"/>
    </cofactor>
</comment>
<evidence type="ECO:0000313" key="9">
    <source>
        <dbReference type="EMBL" id="ADE39039.1"/>
    </source>
</evidence>
<dbReference type="InterPro" id="IPR005101">
    <property type="entry name" value="Cryptochr/Photolyase_FAD-bd"/>
</dbReference>
<dbReference type="GO" id="GO:0003677">
    <property type="term" value="F:DNA binding"/>
    <property type="evidence" value="ECO:0007669"/>
    <property type="project" value="TreeGrafter"/>
</dbReference>
<dbReference type="GO" id="GO:0006950">
    <property type="term" value="P:response to stress"/>
    <property type="evidence" value="ECO:0007669"/>
    <property type="project" value="UniProtKB-ARBA"/>
</dbReference>
<gene>
    <name evidence="9" type="ordered locus">SAR116_0796</name>
</gene>
<dbReference type="Gene3D" id="3.40.50.620">
    <property type="entry name" value="HUPs"/>
    <property type="match status" value="1"/>
</dbReference>
<dbReference type="AlphaFoldDB" id="D5BRZ2"/>
<dbReference type="InterPro" id="IPR018394">
    <property type="entry name" value="DNA_photolyase_1_CS_C"/>
</dbReference>
<reference evidence="9 10" key="1">
    <citation type="journal article" date="2010" name="J. Bacteriol.">
        <title>Complete genome sequence of "Candidatus Puniceispirillum marinum" IMCC1322, a representative of the SAR116 clade in the Alphaproteobacteria.</title>
        <authorList>
            <person name="Oh H.M."/>
            <person name="Kwon K.K."/>
            <person name="Kang I."/>
            <person name="Kang S.G."/>
            <person name="Lee J.H."/>
            <person name="Kim S.J."/>
            <person name="Cho J.C."/>
        </authorList>
    </citation>
    <scope>NUCLEOTIDE SEQUENCE [LARGE SCALE GENOMIC DNA]</scope>
    <source>
        <strain evidence="9 10">IMCC1322</strain>
    </source>
</reference>
<organism evidence="9 10">
    <name type="scientific">Puniceispirillum marinum (strain IMCC1322)</name>
    <dbReference type="NCBI Taxonomy" id="488538"/>
    <lineage>
        <taxon>Bacteria</taxon>
        <taxon>Pseudomonadati</taxon>
        <taxon>Pseudomonadota</taxon>
        <taxon>Alphaproteobacteria</taxon>
        <taxon>Candidatus Puniceispirillales</taxon>
        <taxon>Candidatus Puniceispirillaceae</taxon>
        <taxon>Candidatus Puniceispirillum</taxon>
    </lineage>
</organism>
<dbReference type="SUPFAM" id="SSF52425">
    <property type="entry name" value="Cryptochrome/photolyase, N-terminal domain"/>
    <property type="match status" value="1"/>
</dbReference>
<evidence type="ECO:0000256" key="4">
    <source>
        <dbReference type="ARBA" id="ARBA00022991"/>
    </source>
</evidence>